<dbReference type="InterPro" id="IPR020568">
    <property type="entry name" value="Ribosomal_Su5_D2-typ_SF"/>
</dbReference>
<dbReference type="RefSeq" id="WP_204793888.1">
    <property type="nucleotide sequence ID" value="NZ_JACSNQ010000023.1"/>
</dbReference>
<keyword evidence="2 5" id="KW-0547">Nucleotide-binding</keyword>
<feature type="domain" description="Histidine kinase/HSP90-like ATPase" evidence="7">
    <location>
        <begin position="22"/>
        <end position="183"/>
    </location>
</feature>
<dbReference type="Gene3D" id="3.40.50.11260">
    <property type="match status" value="1"/>
</dbReference>
<dbReference type="InterPro" id="IPR020575">
    <property type="entry name" value="Hsp90_N"/>
</dbReference>
<comment type="similarity">
    <text evidence="1 5">Belongs to the heat shock protein 90 family.</text>
</comment>
<dbReference type="PROSITE" id="PS00298">
    <property type="entry name" value="HSP90"/>
    <property type="match status" value="1"/>
</dbReference>
<evidence type="ECO:0000256" key="4">
    <source>
        <dbReference type="ARBA" id="ARBA00023186"/>
    </source>
</evidence>
<dbReference type="EMBL" id="JACSNQ010000023">
    <property type="protein sequence ID" value="MBM6775555.1"/>
    <property type="molecule type" value="Genomic_DNA"/>
</dbReference>
<dbReference type="Pfam" id="PF13589">
    <property type="entry name" value="HATPase_c_3"/>
    <property type="match status" value="1"/>
</dbReference>
<keyword evidence="4 5" id="KW-0143">Chaperone</keyword>
<dbReference type="SUPFAM" id="SSF110942">
    <property type="entry name" value="HSP90 C-terminal domain"/>
    <property type="match status" value="1"/>
</dbReference>
<dbReference type="PIRSF" id="PIRSF002583">
    <property type="entry name" value="Hsp90"/>
    <property type="match status" value="1"/>
</dbReference>
<dbReference type="Proteomes" id="UP000712527">
    <property type="component" value="Unassembled WGS sequence"/>
</dbReference>
<evidence type="ECO:0000259" key="7">
    <source>
        <dbReference type="SMART" id="SM00387"/>
    </source>
</evidence>
<feature type="region of interest" description="A; substrate-binding" evidence="5">
    <location>
        <begin position="1"/>
        <end position="357"/>
    </location>
</feature>
<dbReference type="InterPro" id="IPR019805">
    <property type="entry name" value="Heat_shock_protein_90_CS"/>
</dbReference>
<dbReference type="InterPro" id="IPR003594">
    <property type="entry name" value="HATPase_dom"/>
</dbReference>
<comment type="caution">
    <text evidence="5">Lacks conserved residue(s) required for the propagation of feature annotation.</text>
</comment>
<keyword evidence="3 5" id="KW-0067">ATP-binding</keyword>
<evidence type="ECO:0000256" key="3">
    <source>
        <dbReference type="ARBA" id="ARBA00022840"/>
    </source>
</evidence>
<evidence type="ECO:0000256" key="6">
    <source>
        <dbReference type="SAM" id="MobiDB-lite"/>
    </source>
</evidence>
<keyword evidence="9" id="KW-1185">Reference proteome</keyword>
<dbReference type="SMART" id="SM00387">
    <property type="entry name" value="HATPase_c"/>
    <property type="match status" value="1"/>
</dbReference>
<comment type="subcellular location">
    <subcellularLocation>
        <location evidence="5">Cytoplasm</location>
    </subcellularLocation>
</comment>
<evidence type="ECO:0000313" key="8">
    <source>
        <dbReference type="EMBL" id="MBM6775555.1"/>
    </source>
</evidence>
<dbReference type="InterPro" id="IPR037196">
    <property type="entry name" value="HSP90_C"/>
</dbReference>
<reference evidence="8 9" key="1">
    <citation type="journal article" date="2021" name="Sci. Rep.">
        <title>The distribution of antibiotic resistance genes in chicken gut microbiota commensals.</title>
        <authorList>
            <person name="Juricova H."/>
            <person name="Matiasovicova J."/>
            <person name="Kubasova T."/>
            <person name="Cejkova D."/>
            <person name="Rychlik I."/>
        </authorList>
    </citation>
    <scope>NUCLEOTIDE SEQUENCE [LARGE SCALE GENOMIC DNA]</scope>
    <source>
        <strain evidence="8 9">An794</strain>
    </source>
</reference>
<gene>
    <name evidence="5 8" type="primary">htpG</name>
    <name evidence="8" type="ORF">H9X80_08390</name>
</gene>
<comment type="function">
    <text evidence="5">Molecular chaperone. Has ATPase activity.</text>
</comment>
<dbReference type="PRINTS" id="PR00775">
    <property type="entry name" value="HEATSHOCK90"/>
</dbReference>
<accession>A0ABS2F405</accession>
<keyword evidence="5" id="KW-0963">Cytoplasm</keyword>
<feature type="compositionally biased region" description="Basic and acidic residues" evidence="6">
    <location>
        <begin position="544"/>
        <end position="554"/>
    </location>
</feature>
<dbReference type="InterPro" id="IPR001404">
    <property type="entry name" value="Hsp90_fam"/>
</dbReference>
<dbReference type="Gene3D" id="3.30.230.80">
    <property type="match status" value="1"/>
</dbReference>
<name>A0ABS2F405_9ACTN</name>
<dbReference type="Gene3D" id="1.20.120.790">
    <property type="entry name" value="Heat shock protein 90, C-terminal domain"/>
    <property type="match status" value="1"/>
</dbReference>
<keyword evidence="5" id="KW-0346">Stress response</keyword>
<dbReference type="InterPro" id="IPR036890">
    <property type="entry name" value="HATPase_C_sf"/>
</dbReference>
<dbReference type="SUPFAM" id="SSF54211">
    <property type="entry name" value="Ribosomal protein S5 domain 2-like"/>
    <property type="match status" value="1"/>
</dbReference>
<feature type="region of interest" description="Disordered" evidence="6">
    <location>
        <begin position="535"/>
        <end position="554"/>
    </location>
</feature>
<dbReference type="HAMAP" id="MF_00505">
    <property type="entry name" value="HSP90"/>
    <property type="match status" value="1"/>
</dbReference>
<dbReference type="NCBIfam" id="NF003555">
    <property type="entry name" value="PRK05218.1"/>
    <property type="match status" value="1"/>
</dbReference>
<dbReference type="Pfam" id="PF00183">
    <property type="entry name" value="HSP90"/>
    <property type="match status" value="3"/>
</dbReference>
<dbReference type="PANTHER" id="PTHR11528">
    <property type="entry name" value="HEAT SHOCK PROTEIN 90 FAMILY MEMBER"/>
    <property type="match status" value="1"/>
</dbReference>
<organism evidence="8 9">
    <name type="scientific">Olsenella profusa</name>
    <dbReference type="NCBI Taxonomy" id="138595"/>
    <lineage>
        <taxon>Bacteria</taxon>
        <taxon>Bacillati</taxon>
        <taxon>Actinomycetota</taxon>
        <taxon>Coriobacteriia</taxon>
        <taxon>Coriobacteriales</taxon>
        <taxon>Atopobiaceae</taxon>
        <taxon>Olsenella</taxon>
    </lineage>
</organism>
<comment type="subunit">
    <text evidence="5">Homodimer.</text>
</comment>
<comment type="caution">
    <text evidence="8">The sequence shown here is derived from an EMBL/GenBank/DDBJ whole genome shotgun (WGS) entry which is preliminary data.</text>
</comment>
<dbReference type="SUPFAM" id="SSF55874">
    <property type="entry name" value="ATPase domain of HSP90 chaperone/DNA topoisomerase II/histidine kinase"/>
    <property type="match status" value="1"/>
</dbReference>
<dbReference type="Gene3D" id="3.30.565.10">
    <property type="entry name" value="Histidine kinase-like ATPase, C-terminal domain"/>
    <property type="match status" value="1"/>
</dbReference>
<evidence type="ECO:0000313" key="9">
    <source>
        <dbReference type="Proteomes" id="UP000712527"/>
    </source>
</evidence>
<feature type="region of interest" description="C" evidence="5">
    <location>
        <begin position="603"/>
        <end position="677"/>
    </location>
</feature>
<dbReference type="CDD" id="cd16927">
    <property type="entry name" value="HATPase_Hsp90-like"/>
    <property type="match status" value="1"/>
</dbReference>
<evidence type="ECO:0000256" key="5">
    <source>
        <dbReference type="HAMAP-Rule" id="MF_00505"/>
    </source>
</evidence>
<proteinExistence type="inferred from homology"/>
<protein>
    <recommendedName>
        <fullName evidence="5">Chaperone protein HtpG</fullName>
    </recommendedName>
    <alternativeName>
        <fullName evidence="5">Heat shock protein HtpG</fullName>
    </alternativeName>
    <alternativeName>
        <fullName evidence="5">High temperature protein G</fullName>
    </alternativeName>
</protein>
<evidence type="ECO:0000256" key="1">
    <source>
        <dbReference type="ARBA" id="ARBA00008239"/>
    </source>
</evidence>
<sequence>MRKFKTESKKLLDLMINSIYTNREIFLRELISNASDAIDKLYLKSLTDSSAHVDQDNLAINVAFDKDARTITVSDNGIGMTAEELEENLGTIAHSGSEEFKAANADAQGDAVDIIGRFGVGFYSAFMVAKEVSVVTRAWGSDECSRWTSDGVEGYTIEAVAADDPAYRATCGTDIVLTLKDDTEGDDGVSYSEFLSEWKLRELIKKYSNYVRYPVKMLVTKSREKERPADAGDDYKPEWEDYTELETINSMTPIWKKRGSEVTQDEYNEFYKSTFHDWADPARTFSLHAEGTLEYDALLFIPGQAPFDLYSRDYEKGLELYSSNVLIMEKCADLLPDYYNFVRGVVDSADVSLNISRETLQQTRQLQAMERRIEKKITSELESMCDNDREAYEKFFENFGRGLKYGIYQSYGMKKDELAGLLLFWSAREQKMVTLQEYVAAMPAGQKAVYYAAGDDRDRLSKMPVVQSVLEKGFDVLLCTQDVDDFCFQAMRDFTAKGLPKVYETDAEREAAEKAQADGAEPEVADRTVELKNVSSGDLDLATDEEKKEAEEATKANDALFSAMKDALGEKVEKVAVSTRLAADGAPAVITSEGPLSLEMEKVLSSGPEADKAPKAMRVLEVNAKHPVFEKLRAAQEAGDADKVKLYAGLLYNQALLVEGIMPEDPVAFATQVCELM</sequence>
<evidence type="ECO:0000256" key="2">
    <source>
        <dbReference type="ARBA" id="ARBA00022741"/>
    </source>
</evidence>